<name>A0ABQ2ZPN1_9ACTN</name>
<evidence type="ECO:0000313" key="2">
    <source>
        <dbReference type="Proteomes" id="UP000653308"/>
    </source>
</evidence>
<keyword evidence="2" id="KW-1185">Reference proteome</keyword>
<comment type="caution">
    <text evidence="1">The sequence shown here is derived from an EMBL/GenBank/DDBJ whole genome shotgun (WGS) entry which is preliminary data.</text>
</comment>
<proteinExistence type="predicted"/>
<dbReference type="Proteomes" id="UP000653308">
    <property type="component" value="Unassembled WGS sequence"/>
</dbReference>
<organism evidence="1 2">
    <name type="scientific">Streptomyces djakartensis</name>
    <dbReference type="NCBI Taxonomy" id="68193"/>
    <lineage>
        <taxon>Bacteria</taxon>
        <taxon>Bacillati</taxon>
        <taxon>Actinomycetota</taxon>
        <taxon>Actinomycetes</taxon>
        <taxon>Kitasatosporales</taxon>
        <taxon>Streptomycetaceae</taxon>
        <taxon>Streptomyces</taxon>
    </lineage>
</organism>
<reference evidence="2" key="1">
    <citation type="journal article" date="2019" name="Int. J. Syst. Evol. Microbiol.">
        <title>The Global Catalogue of Microorganisms (GCM) 10K type strain sequencing project: providing services to taxonomists for standard genome sequencing and annotation.</title>
        <authorList>
            <consortium name="The Broad Institute Genomics Platform"/>
            <consortium name="The Broad Institute Genome Sequencing Center for Infectious Disease"/>
            <person name="Wu L."/>
            <person name="Ma J."/>
        </authorList>
    </citation>
    <scope>NUCLEOTIDE SEQUENCE [LARGE SCALE GENOMIC DNA]</scope>
    <source>
        <strain evidence="2">JCM 4957</strain>
    </source>
</reference>
<dbReference type="EMBL" id="BMWE01000007">
    <property type="protein sequence ID" value="GGY20293.1"/>
    <property type="molecule type" value="Genomic_DNA"/>
</dbReference>
<evidence type="ECO:0000313" key="1">
    <source>
        <dbReference type="EMBL" id="GGY20293.1"/>
    </source>
</evidence>
<protein>
    <submittedName>
        <fullName evidence="1">Uncharacterized protein</fullName>
    </submittedName>
</protein>
<sequence length="143" mass="15570">MEATFLDIEECEAVCGDELIWGVTRYAVRHEPVLDPVPGREPVGCGHVAEFSSAGFSDDQRIRWGRQTLGEPPVERASDLPPELALVVDELLTAGGRPHLPSTTHVEINEHPRPAARQISNALSGTCRTPLTVSENARPKSRA</sequence>
<gene>
    <name evidence="1" type="ORF">GCM10010384_28540</name>
</gene>
<accession>A0ABQ2ZPN1</accession>